<dbReference type="PANTHER" id="PTHR10974">
    <property type="entry name" value="FI08016P-RELATED"/>
    <property type="match status" value="1"/>
</dbReference>
<evidence type="ECO:0000256" key="1">
    <source>
        <dbReference type="SAM" id="Phobius"/>
    </source>
</evidence>
<dbReference type="GO" id="GO:0005615">
    <property type="term" value="C:extracellular space"/>
    <property type="evidence" value="ECO:0007669"/>
    <property type="project" value="TreeGrafter"/>
</dbReference>
<evidence type="ECO:0008006" key="4">
    <source>
        <dbReference type="Google" id="ProtNLM"/>
    </source>
</evidence>
<dbReference type="Pfam" id="PF02995">
    <property type="entry name" value="DUF229"/>
    <property type="match status" value="1"/>
</dbReference>
<keyword evidence="3" id="KW-1185">Reference proteome</keyword>
<dbReference type="FunFam" id="3.40.720.10:FF:000017">
    <property type="entry name" value="Predicted protein"/>
    <property type="match status" value="1"/>
</dbReference>
<reference evidence="2 3" key="1">
    <citation type="submission" date="2020-06" db="EMBL/GenBank/DDBJ databases">
        <authorList>
            <person name="Li R."/>
            <person name="Bekaert M."/>
        </authorList>
    </citation>
    <scope>NUCLEOTIDE SEQUENCE [LARGE SCALE GENOMIC DNA]</scope>
    <source>
        <strain evidence="3">wild</strain>
    </source>
</reference>
<dbReference type="PANTHER" id="PTHR10974:SF1">
    <property type="entry name" value="FI08016P-RELATED"/>
    <property type="match status" value="1"/>
</dbReference>
<evidence type="ECO:0000313" key="2">
    <source>
        <dbReference type="EMBL" id="CAC5421183.1"/>
    </source>
</evidence>
<keyword evidence="1" id="KW-1133">Transmembrane helix</keyword>
<dbReference type="Proteomes" id="UP000507470">
    <property type="component" value="Unassembled WGS sequence"/>
</dbReference>
<dbReference type="Gene3D" id="3.40.720.10">
    <property type="entry name" value="Alkaline Phosphatase, subunit A"/>
    <property type="match status" value="1"/>
</dbReference>
<keyword evidence="1" id="KW-0812">Transmembrane</keyword>
<organism evidence="2 3">
    <name type="scientific">Mytilus coruscus</name>
    <name type="common">Sea mussel</name>
    <dbReference type="NCBI Taxonomy" id="42192"/>
    <lineage>
        <taxon>Eukaryota</taxon>
        <taxon>Metazoa</taxon>
        <taxon>Spiralia</taxon>
        <taxon>Lophotrochozoa</taxon>
        <taxon>Mollusca</taxon>
        <taxon>Bivalvia</taxon>
        <taxon>Autobranchia</taxon>
        <taxon>Pteriomorphia</taxon>
        <taxon>Mytilida</taxon>
        <taxon>Mytiloidea</taxon>
        <taxon>Mytilidae</taxon>
        <taxon>Mytilinae</taxon>
        <taxon>Mytilus</taxon>
    </lineage>
</organism>
<dbReference type="SUPFAM" id="SSF53649">
    <property type="entry name" value="Alkaline phosphatase-like"/>
    <property type="match status" value="1"/>
</dbReference>
<name>A0A6J8EMN4_MYTCO</name>
<dbReference type="OrthoDB" id="413313at2759"/>
<dbReference type="EMBL" id="CACVKT020009265">
    <property type="protein sequence ID" value="CAC5421183.1"/>
    <property type="molecule type" value="Genomic_DNA"/>
</dbReference>
<keyword evidence="1" id="KW-0472">Membrane</keyword>
<evidence type="ECO:0000313" key="3">
    <source>
        <dbReference type="Proteomes" id="UP000507470"/>
    </source>
</evidence>
<dbReference type="CDD" id="cd16021">
    <property type="entry name" value="ALP_like"/>
    <property type="match status" value="1"/>
</dbReference>
<accession>A0A6J8EMN4</accession>
<dbReference type="InterPro" id="IPR017850">
    <property type="entry name" value="Alkaline_phosphatase_core_sf"/>
</dbReference>
<feature type="transmembrane region" description="Helical" evidence="1">
    <location>
        <begin position="20"/>
        <end position="39"/>
    </location>
</feature>
<dbReference type="AlphaFoldDB" id="A0A6J8EMN4"/>
<sequence length="643" mass="75112">MVGEKQRSRLWKAGILKRMFAGIMIVGISYFCYLVFFQAPGHFVYTHANTHAQCMIPQINPFDKDILAFFWQPDPIVCTKNTELVYIDDNDTVHINYSRTNLEVVNCSCQNIIRETENDNEVLFRLPVWFSKSSKLTSDFIKVQCYDYSGNLLYERLHYHIHKSRKNFTSDENRFSVLILGIDGMSRLAAIRELPKTLRYLQDTLQGYILKGYAKVGENTFPNMVAFLAGRIGYSKDFPVDPNVFFDKHPFIWNNFSKDGAVTMYAEDWPRLSTFNYAVPGFNQSPTDHYFRPFYLGINKMRKYQSTINEALLFLENQNIKVGKTSTLCYSDKPKHVLQLDYFKRFLKSYRNKLKFGLSWLNEISHDYVNFIKLADDDLLDFLVFLKEGGYLEKSVLFFLSDHGSRVDKIRNTPIGRIEERMPFFSVVLPQNLKDKFPQAEYNLRKNVERLTSPFDFYETVVDIFKNEYSHSTNVVQYPLSRGISLFRNIPKQRSCADAGIHEHNCACYTSENISVNNIGIERVAAFVVTKINRDLYHLREKCVTLTLNRIIEAKLIHSQLRHNEQYDDKKFMHNFIKPKEDTNKRFLILFDVLPSAAMFEATVEETNAIEFSVLGHVSRTNRYGNQSSCINDKRLKIYCFCK</sequence>
<proteinExistence type="predicted"/>
<dbReference type="InterPro" id="IPR004245">
    <property type="entry name" value="DUF229"/>
</dbReference>
<protein>
    <recommendedName>
        <fullName evidence="4">DUF229 domain containing protein</fullName>
    </recommendedName>
</protein>
<gene>
    <name evidence="2" type="ORF">MCOR_53325</name>
</gene>